<feature type="transmembrane region" description="Helical" evidence="1">
    <location>
        <begin position="50"/>
        <end position="73"/>
    </location>
</feature>
<protein>
    <recommendedName>
        <fullName evidence="4">DUF3311 domain-containing protein</fullName>
    </recommendedName>
</protein>
<name>A0ABY8QTY1_9MICO</name>
<keyword evidence="1" id="KW-0472">Membrane</keyword>
<keyword evidence="1" id="KW-0812">Transmembrane</keyword>
<accession>A0ABY8QTY1</accession>
<evidence type="ECO:0000313" key="2">
    <source>
        <dbReference type="EMBL" id="WGW11696.1"/>
    </source>
</evidence>
<proteinExistence type="predicted"/>
<organism evidence="2 3">
    <name type="scientific">Saxibacter everestensis</name>
    <dbReference type="NCBI Taxonomy" id="2909229"/>
    <lineage>
        <taxon>Bacteria</taxon>
        <taxon>Bacillati</taxon>
        <taxon>Actinomycetota</taxon>
        <taxon>Actinomycetes</taxon>
        <taxon>Micrococcales</taxon>
        <taxon>Brevibacteriaceae</taxon>
        <taxon>Saxibacter</taxon>
    </lineage>
</organism>
<evidence type="ECO:0000313" key="3">
    <source>
        <dbReference type="Proteomes" id="UP001209083"/>
    </source>
</evidence>
<evidence type="ECO:0000256" key="1">
    <source>
        <dbReference type="SAM" id="Phobius"/>
    </source>
</evidence>
<gene>
    <name evidence="2" type="ORF">LWF01_16620</name>
</gene>
<keyword evidence="1" id="KW-1133">Transmembrane helix</keyword>
<dbReference type="Proteomes" id="UP001209083">
    <property type="component" value="Chromosome"/>
</dbReference>
<dbReference type="RefSeq" id="WP_349638486.1">
    <property type="nucleotide sequence ID" value="NZ_CP090958.1"/>
</dbReference>
<evidence type="ECO:0008006" key="4">
    <source>
        <dbReference type="Google" id="ProtNLM"/>
    </source>
</evidence>
<feature type="transmembrane region" description="Helical" evidence="1">
    <location>
        <begin position="17"/>
        <end position="38"/>
    </location>
</feature>
<dbReference type="EMBL" id="CP090958">
    <property type="protein sequence ID" value="WGW11696.1"/>
    <property type="molecule type" value="Genomic_DNA"/>
</dbReference>
<keyword evidence="3" id="KW-1185">Reference proteome</keyword>
<reference evidence="2 3" key="1">
    <citation type="submission" date="2023-05" db="EMBL/GenBank/DDBJ databases">
        <title>Lithophilousrod everest ZFBP1038 complete genpme.</title>
        <authorList>
            <person name="Tian M."/>
        </authorList>
    </citation>
    <scope>NUCLEOTIDE SEQUENCE [LARGE SCALE GENOMIC DNA]</scope>
    <source>
        <strain evidence="2 3">ZFBP1038</strain>
    </source>
</reference>
<sequence>MIDASIRAVRQGGARRWLLAVPVIPALALLSAAWLPFVNTPDLWLGMPRLIVWCSAWVLLLTPALAAVEYGLVRPFETEEDK</sequence>